<proteinExistence type="predicted"/>
<keyword evidence="1" id="KW-0472">Membrane</keyword>
<dbReference type="PATRIC" id="fig|66969.6.peg.2446"/>
<dbReference type="RefSeq" id="WP_058480879.1">
    <property type="nucleotide sequence ID" value="NZ_CAAAIQ010000001.1"/>
</dbReference>
<dbReference type="AlphaFoldDB" id="A0A0W1A5C2"/>
<name>A0A0W1A5C2_9GAMM</name>
<dbReference type="OrthoDB" id="5651293at2"/>
<feature type="transmembrane region" description="Helical" evidence="1">
    <location>
        <begin position="440"/>
        <end position="464"/>
    </location>
</feature>
<organism evidence="2 3">
    <name type="scientific">Legionella waltersii</name>
    <dbReference type="NCBI Taxonomy" id="66969"/>
    <lineage>
        <taxon>Bacteria</taxon>
        <taxon>Pseudomonadati</taxon>
        <taxon>Pseudomonadota</taxon>
        <taxon>Gammaproteobacteria</taxon>
        <taxon>Legionellales</taxon>
        <taxon>Legionellaceae</taxon>
        <taxon>Legionella</taxon>
    </lineage>
</organism>
<feature type="transmembrane region" description="Helical" evidence="1">
    <location>
        <begin position="341"/>
        <end position="362"/>
    </location>
</feature>
<comment type="caution">
    <text evidence="2">The sequence shown here is derived from an EMBL/GenBank/DDBJ whole genome shotgun (WGS) entry which is preliminary data.</text>
</comment>
<feature type="transmembrane region" description="Helical" evidence="1">
    <location>
        <begin position="272"/>
        <end position="294"/>
    </location>
</feature>
<accession>A0A0W1A5C2</accession>
<evidence type="ECO:0000313" key="3">
    <source>
        <dbReference type="Proteomes" id="UP000054729"/>
    </source>
</evidence>
<reference evidence="2 3" key="1">
    <citation type="submission" date="2015-11" db="EMBL/GenBank/DDBJ databases">
        <title>Genomic analysis of 38 Legionella species identifies large and diverse effector repertoires.</title>
        <authorList>
            <person name="Burstein D."/>
            <person name="Amaro F."/>
            <person name="Zusman T."/>
            <person name="Lifshitz Z."/>
            <person name="Cohen O."/>
            <person name="Gilbert J.A."/>
            <person name="Pupko T."/>
            <person name="Shuman H.A."/>
            <person name="Segal G."/>
        </authorList>
    </citation>
    <scope>NUCLEOTIDE SEQUENCE [LARGE SCALE GENOMIC DNA]</scope>
    <source>
        <strain evidence="2 3">ATCC 51914</strain>
    </source>
</reference>
<evidence type="ECO:0000256" key="1">
    <source>
        <dbReference type="SAM" id="Phobius"/>
    </source>
</evidence>
<protein>
    <submittedName>
        <fullName evidence="2">Coiled-coil protein</fullName>
    </submittedName>
</protein>
<dbReference type="EMBL" id="LNZB01000051">
    <property type="protein sequence ID" value="KTD76527.1"/>
    <property type="molecule type" value="Genomic_DNA"/>
</dbReference>
<evidence type="ECO:0000313" key="2">
    <source>
        <dbReference type="EMBL" id="KTD76527.1"/>
    </source>
</evidence>
<feature type="transmembrane region" description="Helical" evidence="1">
    <location>
        <begin position="205"/>
        <end position="228"/>
    </location>
</feature>
<keyword evidence="3" id="KW-1185">Reference proteome</keyword>
<dbReference type="Proteomes" id="UP000054729">
    <property type="component" value="Unassembled WGS sequence"/>
</dbReference>
<gene>
    <name evidence="2" type="ORF">Lwal_2249</name>
</gene>
<sequence length="515" mass="59177">MLKTSSLKHNFFNRTNSSIPELSFTEEEFNLSLLSLEFSTLYELFLSNKERLQANNGMVLYLNFLCNYLISYYQTDYVAENLNQLLMKKNELDRFIEEQSIQNKRNKREPLEANCKAQPKKSSDEFIHSFVSSSKIRKHLSSFISNRSYWNYSRALSNHVINYLQKIGAVDSLKEINELFGLNYSPEELTALLDKPQIALRLLGFILYGLRFALNLLIMTKHVVLAALNPKLSSKKVLVQEVEKRSYTMSTDLFWGTVNLFNFFGPHWGIDAFLLAKVNLFFLMIDIALFFVLWHIENSQYQFCVNELLLQKHEATSSLERAIIERQIDILNDQKEIQQNYYLFNIAAANVFVLAFAASLIVSGPLTLIGLAAASMLGNAMYNTAEEYKQYRRSIADLKRETLNGTLVADDYHDVLMQNLRVEQAAAQTKFWKNLMFNTGFTALIITAAAVSWPIALSLTLVYIGCKTNNEDRWQPKQSESKPEHLNIYRLFNANSTNKPPRAEEAVSLPLSITE</sequence>
<keyword evidence="1" id="KW-0812">Transmembrane</keyword>
<keyword evidence="1" id="KW-1133">Transmembrane helix</keyword>